<dbReference type="AlphaFoldDB" id="A0A7W5V336"/>
<dbReference type="InterPro" id="IPR036388">
    <property type="entry name" value="WH-like_DNA-bd_sf"/>
</dbReference>
<reference evidence="1 2" key="1">
    <citation type="submission" date="2020-08" db="EMBL/GenBank/DDBJ databases">
        <title>Sequencing the genomes of 1000 actinobacteria strains.</title>
        <authorList>
            <person name="Klenk H.-P."/>
        </authorList>
    </citation>
    <scope>NUCLEOTIDE SEQUENCE [LARGE SCALE GENOMIC DNA]</scope>
    <source>
        <strain evidence="1 2">DSM 44320</strain>
    </source>
</reference>
<dbReference type="Proteomes" id="UP000579945">
    <property type="component" value="Unassembled WGS sequence"/>
</dbReference>
<sequence length="309" mass="34584">MSLNSLGLTADQERLYRYLLRIPQPDLPTARADLAMPEASAVLAELRALGLVDEAMTAMPPAAAIDLLVRQRIDQALRQLADLSLAWDVLTELSEEHRSGRSVQMIEHVPDGPTVTQRLRAHLAADPSEFRHMKIRPRNVIADFEDRPFKRLLAAGLHSRSLFSTDALTDPDQEPYVRYWQALGDLHRVTTEPIRHMAIVNRTVAYVQADPTQPNAGALQIRQPGIVTMLTDVFDSMWARARDLDDLPLSSVEQHVLHALTRHDTDETAARSTGMSVRKFRAHVADLMACLGAATRFQAALRAKERGWL</sequence>
<dbReference type="InterPro" id="IPR051797">
    <property type="entry name" value="TrmB-like"/>
</dbReference>
<proteinExistence type="predicted"/>
<comment type="caution">
    <text evidence="1">The sequence shown here is derived from an EMBL/GenBank/DDBJ whole genome shotgun (WGS) entry which is preliminary data.</text>
</comment>
<dbReference type="GO" id="GO:0003677">
    <property type="term" value="F:DNA binding"/>
    <property type="evidence" value="ECO:0007669"/>
    <property type="project" value="UniProtKB-KW"/>
</dbReference>
<keyword evidence="1" id="KW-0238">DNA-binding</keyword>
<organism evidence="1 2">
    <name type="scientific">Nonomuraea dietziae</name>
    <dbReference type="NCBI Taxonomy" id="65515"/>
    <lineage>
        <taxon>Bacteria</taxon>
        <taxon>Bacillati</taxon>
        <taxon>Actinomycetota</taxon>
        <taxon>Actinomycetes</taxon>
        <taxon>Streptosporangiales</taxon>
        <taxon>Streptosporangiaceae</taxon>
        <taxon>Nonomuraea</taxon>
    </lineage>
</organism>
<dbReference type="PANTHER" id="PTHR34293">
    <property type="entry name" value="HTH-TYPE TRANSCRIPTIONAL REGULATOR TRMBL2"/>
    <property type="match status" value="1"/>
</dbReference>
<dbReference type="GO" id="GO:0006355">
    <property type="term" value="P:regulation of DNA-templated transcription"/>
    <property type="evidence" value="ECO:0007669"/>
    <property type="project" value="InterPro"/>
</dbReference>
<gene>
    <name evidence="1" type="ORF">FHR33_000619</name>
</gene>
<dbReference type="EMBL" id="JACIBV010000001">
    <property type="protein sequence ID" value="MBB3724759.1"/>
    <property type="molecule type" value="Genomic_DNA"/>
</dbReference>
<dbReference type="GeneID" id="95387239"/>
<evidence type="ECO:0000313" key="1">
    <source>
        <dbReference type="EMBL" id="MBB3724759.1"/>
    </source>
</evidence>
<evidence type="ECO:0000313" key="2">
    <source>
        <dbReference type="Proteomes" id="UP000579945"/>
    </source>
</evidence>
<dbReference type="Gene3D" id="1.10.10.10">
    <property type="entry name" value="Winged helix-like DNA-binding domain superfamily/Winged helix DNA-binding domain"/>
    <property type="match status" value="1"/>
</dbReference>
<dbReference type="InterPro" id="IPR016032">
    <property type="entry name" value="Sig_transdc_resp-reg_C-effctor"/>
</dbReference>
<dbReference type="RefSeq" id="WP_183643142.1">
    <property type="nucleotide sequence ID" value="NZ_JACIBV010000001.1"/>
</dbReference>
<dbReference type="PANTHER" id="PTHR34293:SF1">
    <property type="entry name" value="HTH-TYPE TRANSCRIPTIONAL REGULATOR TRMBL2"/>
    <property type="match status" value="1"/>
</dbReference>
<dbReference type="SUPFAM" id="SSF46894">
    <property type="entry name" value="C-terminal effector domain of the bipartite response regulators"/>
    <property type="match status" value="1"/>
</dbReference>
<protein>
    <submittedName>
        <fullName evidence="1">DNA-binding CsgD family transcriptional regulator</fullName>
    </submittedName>
</protein>
<name>A0A7W5V336_9ACTN</name>
<accession>A0A7W5V336</accession>
<keyword evidence="2" id="KW-1185">Reference proteome</keyword>